<keyword evidence="5" id="KW-0539">Nucleus</keyword>
<dbReference type="Proteomes" id="UP001150538">
    <property type="component" value="Unassembled WGS sequence"/>
</dbReference>
<comment type="caution">
    <text evidence="9">The sequence shown here is derived from an EMBL/GenBank/DDBJ whole genome shotgun (WGS) entry which is preliminary data.</text>
</comment>
<feature type="coiled-coil region" evidence="6">
    <location>
        <begin position="811"/>
        <end position="838"/>
    </location>
</feature>
<dbReference type="InterPro" id="IPR015172">
    <property type="entry name" value="MIF4G-like_typ-1"/>
</dbReference>
<dbReference type="Pfam" id="PF09088">
    <property type="entry name" value="MIF4G_like"/>
    <property type="match status" value="1"/>
</dbReference>
<name>A0A9W8DR74_9FUNG</name>
<dbReference type="SUPFAM" id="SSF48371">
    <property type="entry name" value="ARM repeat"/>
    <property type="match status" value="3"/>
</dbReference>
<dbReference type="PANTHER" id="PTHR12412">
    <property type="entry name" value="CAP BINDING PROTEIN"/>
    <property type="match status" value="1"/>
</dbReference>
<dbReference type="GO" id="GO:0006406">
    <property type="term" value="P:mRNA export from nucleus"/>
    <property type="evidence" value="ECO:0007669"/>
    <property type="project" value="InterPro"/>
</dbReference>
<sequence>MQGRFGGGRAEIDEFGRQRRHNYHNHGRKPYERSGGRSGPYRNPRGGGRGGRNDAGAAAAGDASADVEKRLSTLIAKVGDKAGDELRSNLDALSGVIQRDYSKFPDLILKTLRQCVLEFPWKVTIYGTLLGLINSKSYDTGATIVNSIYATLNQKLEFKDWSSVKVLLRFFAVLVSANAINSTTMISIYNHILKPISENANNGGGAAPQQSEYMDNLVYVVLSTLPWAGKQLQLNLPEELERLMGVISTYVDGRRSVFPSKITHIFDNEPSSVDGLTWLKKFVSVLPRNEWNLNTIVTPYDLFENELSQAMQHSFPPLTLPPPQNSNGSNMDSTGLESAGSGGYNESPSALAYFRIPRPTIQIFDYDPKLKIQRFIIQDLITDSLNQLDYNRKECARCVLGIHLLCLPNVAKAVQDTQPNTANPTGAAAGRENADGGDDDQAVQIKGSSEIGKPLVIERLIMETVLTNLLSTPSQHDHDIFLSSFAVELCKLGSDFTFHIAGSSIRLLYNRLPQMDAELINRFSDWFSTFISNFGYQWTWKDWEEDIKTQTYNAPQKTFITESISKIIRLSYFERIKQIMPQSLHQAMPPKAPGPKFKFTVDVMDDRTKAVSVAVGKCIKAKGTADQVNEILDEHYGQWDDLDDEQERTNLAREMLIQHVLLSGSKTFSHMLNAIERYMPVLQKYSAGSDAKLHIAKITEEFWILNPQMYVITLDKLLNYRVIDPITVVEAVFDAGSHLGQWNRFHYWEALHNTVQKVNLRVDQLEKRIAEARKTISGSSGGSGGDGSATKDENDMERDDNNNNDDDDDLVNVSYSQIEQYQNTLTELRQEQKNVIIKTIEKFVEQLNSMDAIVNNEQLGNVDEDITNNNGRGGGHSENADELDHWWLLGRYREFLRLYRQQIKGLAVTLDSLVFSTSSKPELRQAFEDICQFTS</sequence>
<dbReference type="GO" id="GO:0003729">
    <property type="term" value="F:mRNA binding"/>
    <property type="evidence" value="ECO:0007669"/>
    <property type="project" value="TreeGrafter"/>
</dbReference>
<dbReference type="PANTHER" id="PTHR12412:SF2">
    <property type="entry name" value="NUCLEAR CAP-BINDING PROTEIN SUBUNIT 1"/>
    <property type="match status" value="1"/>
</dbReference>
<dbReference type="Pfam" id="PF02854">
    <property type="entry name" value="MIF4G"/>
    <property type="match status" value="1"/>
</dbReference>
<evidence type="ECO:0000313" key="9">
    <source>
        <dbReference type="EMBL" id="KAJ1915011.1"/>
    </source>
</evidence>
<dbReference type="GO" id="GO:0005846">
    <property type="term" value="C:nuclear cap binding complex"/>
    <property type="evidence" value="ECO:0007669"/>
    <property type="project" value="InterPro"/>
</dbReference>
<keyword evidence="10" id="KW-1185">Reference proteome</keyword>
<evidence type="ECO:0000256" key="1">
    <source>
        <dbReference type="ARBA" id="ARBA00004123"/>
    </source>
</evidence>
<evidence type="ECO:0000256" key="7">
    <source>
        <dbReference type="SAM" id="MobiDB-lite"/>
    </source>
</evidence>
<evidence type="ECO:0000256" key="5">
    <source>
        <dbReference type="ARBA" id="ARBA00023242"/>
    </source>
</evidence>
<comment type="similarity">
    <text evidence="2">Belongs to the NCBP1 family.</text>
</comment>
<dbReference type="GO" id="GO:0006397">
    <property type="term" value="P:mRNA processing"/>
    <property type="evidence" value="ECO:0007669"/>
    <property type="project" value="UniProtKB-KW"/>
</dbReference>
<feature type="domain" description="MIF4G" evidence="8">
    <location>
        <begin position="68"/>
        <end position="288"/>
    </location>
</feature>
<dbReference type="InterPro" id="IPR003890">
    <property type="entry name" value="MIF4G-like_typ-3"/>
</dbReference>
<gene>
    <name evidence="9" type="primary">cbc1</name>
    <name evidence="9" type="ORF">H4219_004533</name>
</gene>
<keyword evidence="6" id="KW-0175">Coiled coil</keyword>
<dbReference type="GO" id="GO:0000184">
    <property type="term" value="P:nuclear-transcribed mRNA catabolic process, nonsense-mediated decay"/>
    <property type="evidence" value="ECO:0007669"/>
    <property type="project" value="TreeGrafter"/>
</dbReference>
<feature type="compositionally biased region" description="Acidic residues" evidence="7">
    <location>
        <begin position="794"/>
        <end position="810"/>
    </location>
</feature>
<dbReference type="InterPro" id="IPR016024">
    <property type="entry name" value="ARM-type_fold"/>
</dbReference>
<evidence type="ECO:0000256" key="2">
    <source>
        <dbReference type="ARBA" id="ARBA00007413"/>
    </source>
</evidence>
<evidence type="ECO:0000256" key="4">
    <source>
        <dbReference type="ARBA" id="ARBA00023187"/>
    </source>
</evidence>
<feature type="region of interest" description="Disordered" evidence="7">
    <location>
        <begin position="1"/>
        <end position="59"/>
    </location>
</feature>
<proteinExistence type="inferred from homology"/>
<dbReference type="GO" id="GO:0000339">
    <property type="term" value="F:RNA cap binding"/>
    <property type="evidence" value="ECO:0007669"/>
    <property type="project" value="InterPro"/>
</dbReference>
<keyword evidence="3" id="KW-0507">mRNA processing</keyword>
<dbReference type="SMART" id="SM00543">
    <property type="entry name" value="MIF4G"/>
    <property type="match status" value="1"/>
</dbReference>
<dbReference type="OrthoDB" id="10252707at2759"/>
<evidence type="ECO:0000313" key="10">
    <source>
        <dbReference type="Proteomes" id="UP001150538"/>
    </source>
</evidence>
<dbReference type="Pfam" id="PF09090">
    <property type="entry name" value="MIF4G_like_2"/>
    <property type="match status" value="1"/>
</dbReference>
<feature type="region of interest" description="Disordered" evidence="7">
    <location>
        <begin position="320"/>
        <end position="342"/>
    </location>
</feature>
<evidence type="ECO:0000256" key="6">
    <source>
        <dbReference type="SAM" id="Coils"/>
    </source>
</evidence>
<keyword evidence="4" id="KW-0508">mRNA splicing</keyword>
<dbReference type="Gene3D" id="1.25.40.180">
    <property type="match status" value="3"/>
</dbReference>
<comment type="subcellular location">
    <subcellularLocation>
        <location evidence="1">Nucleus</location>
    </subcellularLocation>
</comment>
<feature type="compositionally biased region" description="Polar residues" evidence="7">
    <location>
        <begin position="325"/>
        <end position="336"/>
    </location>
</feature>
<reference evidence="9" key="1">
    <citation type="submission" date="2022-07" db="EMBL/GenBank/DDBJ databases">
        <title>Phylogenomic reconstructions and comparative analyses of Kickxellomycotina fungi.</title>
        <authorList>
            <person name="Reynolds N.K."/>
            <person name="Stajich J.E."/>
            <person name="Barry K."/>
            <person name="Grigoriev I.V."/>
            <person name="Crous P."/>
            <person name="Smith M.E."/>
        </authorList>
    </citation>
    <scope>NUCLEOTIDE SEQUENCE</scope>
    <source>
        <strain evidence="9">NBRC 100468</strain>
    </source>
</reference>
<evidence type="ECO:0000256" key="3">
    <source>
        <dbReference type="ARBA" id="ARBA00022664"/>
    </source>
</evidence>
<protein>
    <submittedName>
        <fullName evidence="9">Nuclear cap-binding protein subunit 1</fullName>
    </submittedName>
</protein>
<accession>A0A9W8DR74</accession>
<dbReference type="GO" id="GO:0008380">
    <property type="term" value="P:RNA splicing"/>
    <property type="evidence" value="ECO:0007669"/>
    <property type="project" value="UniProtKB-KW"/>
</dbReference>
<feature type="region of interest" description="Disordered" evidence="7">
    <location>
        <begin position="773"/>
        <end position="810"/>
    </location>
</feature>
<dbReference type="InterPro" id="IPR027159">
    <property type="entry name" value="CBP80"/>
</dbReference>
<organism evidence="9 10">
    <name type="scientific">Mycoemilia scoparia</name>
    <dbReference type="NCBI Taxonomy" id="417184"/>
    <lineage>
        <taxon>Eukaryota</taxon>
        <taxon>Fungi</taxon>
        <taxon>Fungi incertae sedis</taxon>
        <taxon>Zoopagomycota</taxon>
        <taxon>Kickxellomycotina</taxon>
        <taxon>Kickxellomycetes</taxon>
        <taxon>Kickxellales</taxon>
        <taxon>Kickxellaceae</taxon>
        <taxon>Mycoemilia</taxon>
    </lineage>
</organism>
<dbReference type="EMBL" id="JANBPU010000167">
    <property type="protein sequence ID" value="KAJ1915011.1"/>
    <property type="molecule type" value="Genomic_DNA"/>
</dbReference>
<feature type="region of interest" description="Disordered" evidence="7">
    <location>
        <begin position="417"/>
        <end position="441"/>
    </location>
</feature>
<feature type="compositionally biased region" description="Basic residues" evidence="7">
    <location>
        <begin position="18"/>
        <end position="28"/>
    </location>
</feature>
<dbReference type="GO" id="GO:0005634">
    <property type="term" value="C:nucleus"/>
    <property type="evidence" value="ECO:0007669"/>
    <property type="project" value="UniProtKB-SubCell"/>
</dbReference>
<dbReference type="InterPro" id="IPR015174">
    <property type="entry name" value="MIF4G-like_typ-2"/>
</dbReference>
<evidence type="ECO:0000259" key="8">
    <source>
        <dbReference type="SMART" id="SM00543"/>
    </source>
</evidence>
<dbReference type="AlphaFoldDB" id="A0A9W8DR74"/>